<dbReference type="KEGG" id="chk:D4L85_33755"/>
<organism evidence="3 4">
    <name type="scientific">Chryseolinea soli</name>
    <dbReference type="NCBI Taxonomy" id="2321403"/>
    <lineage>
        <taxon>Bacteria</taxon>
        <taxon>Pseudomonadati</taxon>
        <taxon>Bacteroidota</taxon>
        <taxon>Cytophagia</taxon>
        <taxon>Cytophagales</taxon>
        <taxon>Fulvivirgaceae</taxon>
        <taxon>Chryseolinea</taxon>
    </lineage>
</organism>
<dbReference type="Gene3D" id="3.40.640.10">
    <property type="entry name" value="Type I PLP-dependent aspartate aminotransferase-like (Major domain)"/>
    <property type="match status" value="1"/>
</dbReference>
<dbReference type="InterPro" id="IPR015422">
    <property type="entry name" value="PyrdxlP-dep_Trfase_small"/>
</dbReference>
<dbReference type="Gene3D" id="3.90.1150.10">
    <property type="entry name" value="Aspartate Aminotransferase, domain 1"/>
    <property type="match status" value="1"/>
</dbReference>
<name>A0A385T272_9BACT</name>
<keyword evidence="1" id="KW-0663">Pyridoxal phosphate</keyword>
<keyword evidence="3" id="KW-0032">Aminotransferase</keyword>
<proteinExistence type="predicted"/>
<dbReference type="InterPro" id="IPR015424">
    <property type="entry name" value="PyrdxlP-dep_Trfase"/>
</dbReference>
<evidence type="ECO:0000313" key="3">
    <source>
        <dbReference type="EMBL" id="AYB35248.1"/>
    </source>
</evidence>
<dbReference type="AlphaFoldDB" id="A0A385T272"/>
<dbReference type="PANTHER" id="PTHR14237:SF19">
    <property type="entry name" value="MITOCHONDRIAL AMIDOXIME REDUCING COMPONENT 1"/>
    <property type="match status" value="1"/>
</dbReference>
<accession>A0A385T272</accession>
<dbReference type="Proteomes" id="UP000266183">
    <property type="component" value="Chromosome"/>
</dbReference>
<dbReference type="Pfam" id="PF00266">
    <property type="entry name" value="Aminotran_5"/>
    <property type="match status" value="1"/>
</dbReference>
<dbReference type="EMBL" id="CP032382">
    <property type="protein sequence ID" value="AYB35248.1"/>
    <property type="molecule type" value="Genomic_DNA"/>
</dbReference>
<sequence>MHQRRDGFYMLFFRQHNNMNSSMIMNLQTTRHELFASLRKKEFARLDESGHTYLDYTGGNLYPQSLVDAHCDFLSRGVYGNPHSRNPASLMSEEFVKEARDRVLHFFRAHDYYCIFTANATGALKIVGECYPFSSSAHLLLTTDNHNSVNGIREYCKNKGGAYTYSPMNRKTLTINETELSRHLQSHPDKNEKLFAFPAQSNVSGVQHSLEWISRAQEENWDVLLDAAAFVPTSALDLTIHGPDFVSLSFYKMFGYPTGMGCLLVKKEKFHKLKKSWYAGGTITFSAVAHGDFFLKHDHERFEDGTINYLNIPAITNGLNFIASIGMENIHSRIKELSRYMLSELNNLYHDNGSKLIKLYGPRHVENRGGIFMMNFFDVNEQCYSPQRIEQLGSFEKISFRTGCFCNPGIDELNHDISSDKLRNYFDERDHGDYDDFVAFTGKTRGAVRISIGIPTTKSDIDRFIGFARTFLDKTIS</sequence>
<dbReference type="InterPro" id="IPR000192">
    <property type="entry name" value="Aminotrans_V_dom"/>
</dbReference>
<gene>
    <name evidence="3" type="ORF">D4L85_33755</name>
</gene>
<protein>
    <submittedName>
        <fullName evidence="3">Aminotransferase class V-fold PLP-dependent enzyme</fullName>
    </submittedName>
</protein>
<evidence type="ECO:0000256" key="1">
    <source>
        <dbReference type="ARBA" id="ARBA00022898"/>
    </source>
</evidence>
<dbReference type="InterPro" id="IPR015421">
    <property type="entry name" value="PyrdxlP-dep_Trfase_major"/>
</dbReference>
<reference evidence="4" key="1">
    <citation type="submission" date="2018-09" db="EMBL/GenBank/DDBJ databases">
        <title>Chryseolinea sp. KIS68-18 isolated from soil.</title>
        <authorList>
            <person name="Weon H.-Y."/>
            <person name="Kwon S.-W."/>
            <person name="Lee S.A."/>
        </authorList>
    </citation>
    <scope>NUCLEOTIDE SEQUENCE [LARGE SCALE GENOMIC DNA]</scope>
    <source>
        <strain evidence="4">KIS68-18</strain>
    </source>
</reference>
<dbReference type="SUPFAM" id="SSF53383">
    <property type="entry name" value="PLP-dependent transferases"/>
    <property type="match status" value="1"/>
</dbReference>
<dbReference type="GO" id="GO:0008483">
    <property type="term" value="F:transaminase activity"/>
    <property type="evidence" value="ECO:0007669"/>
    <property type="project" value="UniProtKB-KW"/>
</dbReference>
<dbReference type="PANTHER" id="PTHR14237">
    <property type="entry name" value="MOLYBDOPTERIN COFACTOR SULFURASE MOSC"/>
    <property type="match status" value="1"/>
</dbReference>
<keyword evidence="3" id="KW-0808">Transferase</keyword>
<evidence type="ECO:0000259" key="2">
    <source>
        <dbReference type="Pfam" id="PF00266"/>
    </source>
</evidence>
<keyword evidence="4" id="KW-1185">Reference proteome</keyword>
<feature type="domain" description="Aminotransferase class V" evidence="2">
    <location>
        <begin position="52"/>
        <end position="464"/>
    </location>
</feature>
<evidence type="ECO:0000313" key="4">
    <source>
        <dbReference type="Proteomes" id="UP000266183"/>
    </source>
</evidence>